<keyword evidence="3 5" id="KW-0663">Pyridoxal phosphate</keyword>
<dbReference type="EMBL" id="AP018930">
    <property type="protein sequence ID" value="BBG27849.1"/>
    <property type="molecule type" value="Genomic_DNA"/>
</dbReference>
<evidence type="ECO:0000256" key="2">
    <source>
        <dbReference type="ARBA" id="ARBA00001933"/>
    </source>
</evidence>
<evidence type="ECO:0000256" key="4">
    <source>
        <dbReference type="ARBA" id="ARBA00023235"/>
    </source>
</evidence>
<dbReference type="InterPro" id="IPR015421">
    <property type="entry name" value="PyrdxlP-dep_Trfase_major"/>
</dbReference>
<evidence type="ECO:0000313" key="6">
    <source>
        <dbReference type="EMBL" id="BBG27849.1"/>
    </source>
</evidence>
<evidence type="ECO:0000313" key="7">
    <source>
        <dbReference type="Proteomes" id="UP000325030"/>
    </source>
</evidence>
<dbReference type="Gene3D" id="3.40.640.10">
    <property type="entry name" value="Type I PLP-dependent aspartate aminotransferase-like (Major domain)"/>
    <property type="match status" value="1"/>
</dbReference>
<comment type="cofactor">
    <cofactor evidence="2">
        <name>pyridoxal 5'-phosphate</name>
        <dbReference type="ChEBI" id="CHEBI:597326"/>
    </cofactor>
</comment>
<gene>
    <name evidence="6" type="ORF">IC007_2404</name>
</gene>
<dbReference type="Pfam" id="PF00202">
    <property type="entry name" value="Aminotran_3"/>
    <property type="match status" value="1"/>
</dbReference>
<dbReference type="InterPro" id="IPR005814">
    <property type="entry name" value="Aminotrans_3"/>
</dbReference>
<evidence type="ECO:0000256" key="5">
    <source>
        <dbReference type="RuleBase" id="RU003560"/>
    </source>
</evidence>
<comment type="similarity">
    <text evidence="5">Belongs to the class-III pyridoxal-phosphate-dependent aminotransferase family.</text>
</comment>
<dbReference type="GO" id="GO:0030170">
    <property type="term" value="F:pyridoxal phosphate binding"/>
    <property type="evidence" value="ECO:0007669"/>
    <property type="project" value="InterPro"/>
</dbReference>
<dbReference type="SUPFAM" id="SSF53383">
    <property type="entry name" value="PLP-dependent transferases"/>
    <property type="match status" value="1"/>
</dbReference>
<dbReference type="InterPro" id="IPR015424">
    <property type="entry name" value="PyrdxlP-dep_Trfase"/>
</dbReference>
<dbReference type="AlphaFoldDB" id="A0A510E5S4"/>
<organism evidence="6 7">
    <name type="scientific">Sulfuracidifex tepidarius</name>
    <dbReference type="NCBI Taxonomy" id="1294262"/>
    <lineage>
        <taxon>Archaea</taxon>
        <taxon>Thermoproteota</taxon>
        <taxon>Thermoprotei</taxon>
        <taxon>Sulfolobales</taxon>
        <taxon>Sulfolobaceae</taxon>
        <taxon>Sulfuracidifex</taxon>
    </lineage>
</organism>
<dbReference type="GO" id="GO:0008483">
    <property type="term" value="F:transaminase activity"/>
    <property type="evidence" value="ECO:0007669"/>
    <property type="project" value="InterPro"/>
</dbReference>
<dbReference type="Proteomes" id="UP000325030">
    <property type="component" value="Chromosome"/>
</dbReference>
<sequence length="438" mass="48751">MDLKSYSEATVGSLNLFNENKKVMPYGVSSNYRFFEPYPLYIKKGKGSRVWDVDGNEYVDYNLGFGVMEVGYGNERIVREVSKVIEEGTILGFEYYRTGELAREISRRYGAEMVRFSSTGTEATMHSIRIARAFTGRKKVVKFEGHYHGSHDQLLVNVNPPNPKGKIMSSLGIPEETVVNTIVVDWNDIDEVEKVMKEDVAAVIMEPVAMNMGLIPTKEDFLREVVKMSKEVGAVVIFDETKTGGKAYSGASGEFGIKPDLMILGKSITGGFPLSVIGGKREVMEVIGPGKTAHGGTYNANPVSVVSSLVTLKEILTEDAFYHMRRLNRMLVKGYEEIGEDVGIDVSISSWGTSGTVFFSDEVPENYKEFIATDVRRWFSYFFTCLEEGVIPMGGFNEQWTLSVSHSEEDVKRHLEAAEAGLKKAKEGGMNFSTDESF</sequence>
<name>A0A510E5S4_9CREN</name>
<dbReference type="PANTHER" id="PTHR43713:SF3">
    <property type="entry name" value="GLUTAMATE-1-SEMIALDEHYDE 2,1-AMINOMUTASE 1, CHLOROPLASTIC-RELATED"/>
    <property type="match status" value="1"/>
</dbReference>
<protein>
    <submittedName>
        <fullName evidence="6">Glutamate-1-semialdehyde 2,1-aminomutase</fullName>
    </submittedName>
</protein>
<dbReference type="Gene3D" id="3.90.1150.10">
    <property type="entry name" value="Aspartate Aminotransferase, domain 1"/>
    <property type="match status" value="1"/>
</dbReference>
<keyword evidence="4" id="KW-0413">Isomerase</keyword>
<dbReference type="PANTHER" id="PTHR43713">
    <property type="entry name" value="GLUTAMATE-1-SEMIALDEHYDE 2,1-AMINOMUTASE"/>
    <property type="match status" value="1"/>
</dbReference>
<reference evidence="7" key="1">
    <citation type="submission" date="2018-09" db="EMBL/GenBank/DDBJ databases">
        <title>Complete Genome Sequencing of Sulfolobus sp. JCM 16834.</title>
        <authorList>
            <person name="Kato S."/>
            <person name="Itoh T."/>
            <person name="Ohkuma M."/>
        </authorList>
    </citation>
    <scope>NUCLEOTIDE SEQUENCE [LARGE SCALE GENOMIC DNA]</scope>
    <source>
        <strain evidence="7">IC-007</strain>
    </source>
</reference>
<accession>A0A510E5S4</accession>
<evidence type="ECO:0000256" key="1">
    <source>
        <dbReference type="ARBA" id="ARBA00001579"/>
    </source>
</evidence>
<dbReference type="GO" id="GO:0042286">
    <property type="term" value="F:glutamate-1-semialdehyde 2,1-aminomutase activity"/>
    <property type="evidence" value="ECO:0007669"/>
    <property type="project" value="UniProtKB-EC"/>
</dbReference>
<proteinExistence type="inferred from homology"/>
<comment type="catalytic activity">
    <reaction evidence="1">
        <text>(S)-4-amino-5-oxopentanoate = 5-aminolevulinate</text>
        <dbReference type="Rhea" id="RHEA:14265"/>
        <dbReference type="ChEBI" id="CHEBI:57501"/>
        <dbReference type="ChEBI" id="CHEBI:356416"/>
        <dbReference type="EC" id="5.4.3.8"/>
    </reaction>
</comment>
<dbReference type="InterPro" id="IPR015422">
    <property type="entry name" value="PyrdxlP-dep_Trfase_small"/>
</dbReference>
<dbReference type="CDD" id="cd00610">
    <property type="entry name" value="OAT_like"/>
    <property type="match status" value="1"/>
</dbReference>
<evidence type="ECO:0000256" key="3">
    <source>
        <dbReference type="ARBA" id="ARBA00022898"/>
    </source>
</evidence>